<evidence type="ECO:0000256" key="4">
    <source>
        <dbReference type="ARBA" id="ARBA00022723"/>
    </source>
</evidence>
<keyword evidence="3" id="KW-0436">Ligase</keyword>
<evidence type="ECO:0000256" key="1">
    <source>
        <dbReference type="ARBA" id="ARBA00001936"/>
    </source>
</evidence>
<dbReference type="Gene3D" id="3.90.1860.10">
    <property type="entry name" value="tRNA-splicing ligase RtcB"/>
    <property type="match status" value="1"/>
</dbReference>
<name>A0ABW8YZJ5_9FLAO</name>
<evidence type="ECO:0000256" key="2">
    <source>
        <dbReference type="ARBA" id="ARBA00012726"/>
    </source>
</evidence>
<dbReference type="PANTHER" id="PTHR43749">
    <property type="entry name" value="RNA-SPLICING LIGASE RTCB"/>
    <property type="match status" value="1"/>
</dbReference>
<evidence type="ECO:0000256" key="7">
    <source>
        <dbReference type="ARBA" id="ARBA00023134"/>
    </source>
</evidence>
<keyword evidence="5" id="KW-0547">Nucleotide-binding</keyword>
<keyword evidence="7" id="KW-0342">GTP-binding</keyword>
<comment type="catalytic activity">
    <reaction evidence="9">
        <text>a 3'-end 3'-phospho-ribonucleotide-RNA + a 5'-end dephospho-ribonucleoside-RNA + GTP = a ribonucleotidyl-ribonucleotide-RNA + GMP + diphosphate</text>
        <dbReference type="Rhea" id="RHEA:68076"/>
        <dbReference type="Rhea" id="RHEA-COMP:10463"/>
        <dbReference type="Rhea" id="RHEA-COMP:13936"/>
        <dbReference type="Rhea" id="RHEA-COMP:17355"/>
        <dbReference type="ChEBI" id="CHEBI:33019"/>
        <dbReference type="ChEBI" id="CHEBI:37565"/>
        <dbReference type="ChEBI" id="CHEBI:58115"/>
        <dbReference type="ChEBI" id="CHEBI:83062"/>
        <dbReference type="ChEBI" id="CHEBI:138284"/>
        <dbReference type="ChEBI" id="CHEBI:173118"/>
        <dbReference type="EC" id="6.5.1.8"/>
    </reaction>
</comment>
<evidence type="ECO:0000313" key="10">
    <source>
        <dbReference type="EMBL" id="MFL9845509.1"/>
    </source>
</evidence>
<protein>
    <recommendedName>
        <fullName evidence="2">3'-phosphate/5'-hydroxy nucleic acid ligase</fullName>
        <ecNumber evidence="2">6.5.1.8</ecNumber>
    </recommendedName>
</protein>
<keyword evidence="11" id="KW-1185">Reference proteome</keyword>
<dbReference type="RefSeq" id="WP_408085790.1">
    <property type="nucleotide sequence ID" value="NZ_JBELPZ010000017.1"/>
</dbReference>
<evidence type="ECO:0000313" key="11">
    <source>
        <dbReference type="Proteomes" id="UP001629156"/>
    </source>
</evidence>
<keyword evidence="8" id="KW-0464">Manganese</keyword>
<dbReference type="Pfam" id="PF01139">
    <property type="entry name" value="RtcB"/>
    <property type="match status" value="1"/>
</dbReference>
<reference evidence="10 11" key="1">
    <citation type="submission" date="2024-06" db="EMBL/GenBank/DDBJ databases">
        <authorList>
            <person name="Kaempfer P."/>
            <person name="Viver T."/>
        </authorList>
    </citation>
    <scope>NUCLEOTIDE SEQUENCE [LARGE SCALE GENOMIC DNA]</scope>
    <source>
        <strain evidence="10 11">ST-119</strain>
    </source>
</reference>
<keyword evidence="6" id="KW-0692">RNA repair</keyword>
<evidence type="ECO:0000256" key="3">
    <source>
        <dbReference type="ARBA" id="ARBA00022598"/>
    </source>
</evidence>
<dbReference type="InterPro" id="IPR052915">
    <property type="entry name" value="RtcB-like"/>
</dbReference>
<evidence type="ECO:0000256" key="6">
    <source>
        <dbReference type="ARBA" id="ARBA00022800"/>
    </source>
</evidence>
<dbReference type="SUPFAM" id="SSF103365">
    <property type="entry name" value="Hypothetical protein PH1602"/>
    <property type="match status" value="1"/>
</dbReference>
<dbReference type="PANTHER" id="PTHR43749:SF2">
    <property type="entry name" value="RNA-SPLICING LIGASE RTCB"/>
    <property type="match status" value="1"/>
</dbReference>
<dbReference type="EC" id="6.5.1.8" evidence="2"/>
<dbReference type="EMBL" id="JBELPZ010000017">
    <property type="protein sequence ID" value="MFL9845509.1"/>
    <property type="molecule type" value="Genomic_DNA"/>
</dbReference>
<proteinExistence type="predicted"/>
<comment type="cofactor">
    <cofactor evidence="1">
        <name>Mn(2+)</name>
        <dbReference type="ChEBI" id="CHEBI:29035"/>
    </cofactor>
</comment>
<dbReference type="Proteomes" id="UP001629156">
    <property type="component" value="Unassembled WGS sequence"/>
</dbReference>
<evidence type="ECO:0000256" key="9">
    <source>
        <dbReference type="ARBA" id="ARBA00047746"/>
    </source>
</evidence>
<dbReference type="InterPro" id="IPR001233">
    <property type="entry name" value="RtcB"/>
</dbReference>
<evidence type="ECO:0000256" key="8">
    <source>
        <dbReference type="ARBA" id="ARBA00023211"/>
    </source>
</evidence>
<evidence type="ECO:0000256" key="5">
    <source>
        <dbReference type="ARBA" id="ARBA00022741"/>
    </source>
</evidence>
<keyword evidence="4" id="KW-0479">Metal-binding</keyword>
<organism evidence="10 11">
    <name type="scientific">Flavobacterium rhizosphaerae</name>
    <dbReference type="NCBI Taxonomy" id="3163298"/>
    <lineage>
        <taxon>Bacteria</taxon>
        <taxon>Pseudomonadati</taxon>
        <taxon>Bacteroidota</taxon>
        <taxon>Flavobacteriia</taxon>
        <taxon>Flavobacteriales</taxon>
        <taxon>Flavobacteriaceae</taxon>
        <taxon>Flavobacterium</taxon>
    </lineage>
</organism>
<sequence>MTGNELIEMGYRPGKWMKDALEHINTNQLEGEALMAYLEQYKAPPVINLHSEAIPFSVNIKAENELEEVNVTGVVASMNELMRTPTIVKGAIMPDACPTGSIGTIPVGGVAVAKNAIHPGMHSADICCSVMLTDFGKADPKAVLDAAHSITHFGPGGRSRESQFRFPMDLLAEIEANYFLRDQKCISAARSHLGTQGDGNHFLFVGISKNTGNTMMVTHHGSRGFGANLFDKGMKVAERFRRELSPETLKQNAWIPFDTEEGQQYWEALQIVRKWTKKNHECLHDATLEKLGIDKQNRYWNEHNFVFKDGDLFYHAKGATPLDKKFMPDITGPRLIPLNMSEPVLIVEGETTEDNLGFAPHGAGRNMSRTQHRKSKTGTFEEIFELETQGLDVRFFSNEIDITELPSAYKSAETVRKQMEEYGLGKVIDEVLPYGCIMAGDWQKNAPWKNKRRK</sequence>
<accession>A0ABW8YZJ5</accession>
<gene>
    <name evidence="10" type="ORF">ABS766_13870</name>
</gene>
<dbReference type="InterPro" id="IPR036025">
    <property type="entry name" value="RtcB-like_sf"/>
</dbReference>
<comment type="caution">
    <text evidence="10">The sequence shown here is derived from an EMBL/GenBank/DDBJ whole genome shotgun (WGS) entry which is preliminary data.</text>
</comment>